<dbReference type="InterPro" id="IPR023214">
    <property type="entry name" value="HAD_sf"/>
</dbReference>
<dbReference type="OrthoDB" id="27736at2157"/>
<dbReference type="Proteomes" id="UP000065473">
    <property type="component" value="Chromosome"/>
</dbReference>
<dbReference type="STRING" id="1435377.SUSAZ_07380"/>
<dbReference type="PANTHER" id="PTHR17901:SF14">
    <property type="entry name" value="MAGNESIUM-DEPENDENT PHOSPHATASE 1"/>
    <property type="match status" value="1"/>
</dbReference>
<dbReference type="PaxDb" id="1435377-SUSAZ_07380"/>
<dbReference type="InterPro" id="IPR010033">
    <property type="entry name" value="HAD_SF_ppase_IIIC"/>
</dbReference>
<dbReference type="InterPro" id="IPR010036">
    <property type="entry name" value="MDP_1_eu_arc"/>
</dbReference>
<evidence type="ECO:0000313" key="2">
    <source>
        <dbReference type="EMBL" id="ALU31009.1"/>
    </source>
</evidence>
<dbReference type="InterPro" id="IPR036412">
    <property type="entry name" value="HAD-like_sf"/>
</dbReference>
<dbReference type="RefSeq" id="WP_011278377.1">
    <property type="nucleotide sequence ID" value="NZ_BHWZ01000003.1"/>
</dbReference>
<dbReference type="GeneID" id="14552055"/>
<organism evidence="1 4">
    <name type="scientific">Sulfolobus acidocaldarius</name>
    <dbReference type="NCBI Taxonomy" id="2285"/>
    <lineage>
        <taxon>Archaea</taxon>
        <taxon>Thermoproteota</taxon>
        <taxon>Thermoprotei</taxon>
        <taxon>Sulfolobales</taxon>
        <taxon>Sulfolobaceae</taxon>
        <taxon>Sulfolobus</taxon>
    </lineage>
</organism>
<dbReference type="SUPFAM" id="SSF56784">
    <property type="entry name" value="HAD-like"/>
    <property type="match status" value="1"/>
</dbReference>
<accession>A0A0U2VZH8</accession>
<dbReference type="GO" id="GO:0016791">
    <property type="term" value="F:phosphatase activity"/>
    <property type="evidence" value="ECO:0007669"/>
    <property type="project" value="InterPro"/>
</dbReference>
<evidence type="ECO:0000313" key="3">
    <source>
        <dbReference type="Proteomes" id="UP000060043"/>
    </source>
</evidence>
<gene>
    <name evidence="1" type="ORF">ATY89_10295</name>
    <name evidence="2" type="ORF">ATZ20_01850</name>
</gene>
<dbReference type="EMBL" id="CP013694">
    <property type="protein sequence ID" value="ALU30292.1"/>
    <property type="molecule type" value="Genomic_DNA"/>
</dbReference>
<reference evidence="3 4" key="1">
    <citation type="submission" date="2015-12" db="EMBL/GenBank/DDBJ databases">
        <title>A stable core within a dynamic pangenome in Sulfolobus acidocaldarius.</title>
        <authorList>
            <person name="Anderson R."/>
            <person name="Kouris A."/>
            <person name="Seward C."/>
            <person name="Campbell K."/>
            <person name="Whitaker R."/>
        </authorList>
    </citation>
    <scope>NUCLEOTIDE SEQUENCE [LARGE SCALE GENOMIC DNA]</scope>
    <source>
        <strain evidence="1 4">GG12-C01-09</strain>
        <strain evidence="2 3">NG05B_CO5_07</strain>
    </source>
</reference>
<dbReference type="EMBL" id="CP013695">
    <property type="protein sequence ID" value="ALU31009.1"/>
    <property type="molecule type" value="Genomic_DNA"/>
</dbReference>
<name>A0A0U2VZH8_9CREN</name>
<dbReference type="PANTHER" id="PTHR17901">
    <property type="entry name" value="MAGNESIUM-DEPENDENT PHOSPHATASE 1 MDP1"/>
    <property type="match status" value="1"/>
</dbReference>
<dbReference type="AlphaFoldDB" id="A0A0U2VZH8"/>
<evidence type="ECO:0000313" key="4">
    <source>
        <dbReference type="Proteomes" id="UP000065473"/>
    </source>
</evidence>
<dbReference type="Gene3D" id="3.40.50.1000">
    <property type="entry name" value="HAD superfamily/HAD-like"/>
    <property type="match status" value="1"/>
</dbReference>
<proteinExistence type="predicted"/>
<dbReference type="NCBIfam" id="TIGR01681">
    <property type="entry name" value="HAD-SF-IIIC"/>
    <property type="match status" value="1"/>
</dbReference>
<dbReference type="OMA" id="GTLWDHE"/>
<sequence length="177" mass="20931">MIKLVVFDADKTLWTHSNISIFRPPIRLIDENSVEDSIGNKLRLFENVRETLSEIRQMGLFTAMATWNIPEKTELVLSTLKLKDYFDVIVSNEHPYKFLYIIEIINKLSRLKNVKIKPDEIIFVDDRRSHFGNIWLYVGKVNCLEMWVDVTSYTQLLEKIKTIYKLKEESKKIYNNA</sequence>
<dbReference type="Pfam" id="PF12689">
    <property type="entry name" value="Acid_PPase"/>
    <property type="match status" value="1"/>
</dbReference>
<protein>
    <submittedName>
        <fullName evidence="1">Phosphatase</fullName>
    </submittedName>
</protein>
<dbReference type="Proteomes" id="UP000060043">
    <property type="component" value="Chromosome"/>
</dbReference>
<evidence type="ECO:0000313" key="1">
    <source>
        <dbReference type="EMBL" id="ALU30292.1"/>
    </source>
</evidence>
<dbReference type="NCBIfam" id="TIGR01685">
    <property type="entry name" value="MDP-1"/>
    <property type="match status" value="1"/>
</dbReference>